<sequence length="60" mass="6950">MSTVMQDHFENAVNEAVKMALLQEIKEIKKQVFLEIEESTDKIENRTLKSLVHKGFAVIF</sequence>
<organism evidence="1 2">
    <name type="scientific">Peribacillus castrilensis</name>
    <dbReference type="NCBI Taxonomy" id="2897690"/>
    <lineage>
        <taxon>Bacteria</taxon>
        <taxon>Bacillati</taxon>
        <taxon>Bacillota</taxon>
        <taxon>Bacilli</taxon>
        <taxon>Bacillales</taxon>
        <taxon>Bacillaceae</taxon>
        <taxon>Peribacillus</taxon>
    </lineage>
</organism>
<keyword evidence="2" id="KW-1185">Reference proteome</keyword>
<reference evidence="1 2" key="1">
    <citation type="submission" date="2023-03" db="EMBL/GenBank/DDBJ databases">
        <title>Bacillus Genome Sequencing.</title>
        <authorList>
            <person name="Dunlap C."/>
        </authorList>
    </citation>
    <scope>NUCLEOTIDE SEQUENCE [LARGE SCALE GENOMIC DNA]</scope>
    <source>
        <strain evidence="1 2">B-41290</strain>
    </source>
</reference>
<comment type="caution">
    <text evidence="1">The sequence shown here is derived from an EMBL/GenBank/DDBJ whole genome shotgun (WGS) entry which is preliminary data.</text>
</comment>
<proteinExistence type="predicted"/>
<evidence type="ECO:0000313" key="1">
    <source>
        <dbReference type="EMBL" id="MEC0275422.1"/>
    </source>
</evidence>
<evidence type="ECO:0000313" key="2">
    <source>
        <dbReference type="Proteomes" id="UP001307168"/>
    </source>
</evidence>
<protein>
    <submittedName>
        <fullName evidence="1">Uncharacterized protein</fullName>
    </submittedName>
</protein>
<dbReference type="Proteomes" id="UP001307168">
    <property type="component" value="Unassembled WGS sequence"/>
</dbReference>
<accession>A0AAW9NLM6</accession>
<dbReference type="EMBL" id="JARNBH010000021">
    <property type="protein sequence ID" value="MEC0275422.1"/>
    <property type="molecule type" value="Genomic_DNA"/>
</dbReference>
<gene>
    <name evidence="1" type="ORF">P4706_20455</name>
</gene>
<dbReference type="RefSeq" id="WP_367407598.1">
    <property type="nucleotide sequence ID" value="NZ_JARNBH010000021.1"/>
</dbReference>
<dbReference type="AlphaFoldDB" id="A0AAW9NLM6"/>
<name>A0AAW9NLM6_9BACI</name>